<dbReference type="eggNOG" id="KOG3178">
    <property type="taxonomic scope" value="Eukaryota"/>
</dbReference>
<dbReference type="AlphaFoldDB" id="A0A0E0B1P2"/>
<keyword evidence="3" id="KW-0949">S-adenosyl-L-methionine</keyword>
<feature type="domain" description="O-methyltransferase C-terminal" evidence="5">
    <location>
        <begin position="238"/>
        <end position="433"/>
    </location>
</feature>
<dbReference type="EnsemblPlants" id="OGLUM09G07040.1">
    <property type="protein sequence ID" value="OGLUM09G07040.1"/>
    <property type="gene ID" value="OGLUM09G07040"/>
</dbReference>
<evidence type="ECO:0000313" key="7">
    <source>
        <dbReference type="EnsemblPlants" id="OGLUM09G07040.1"/>
    </source>
</evidence>
<evidence type="ECO:0000256" key="3">
    <source>
        <dbReference type="ARBA" id="ARBA00022691"/>
    </source>
</evidence>
<dbReference type="GO" id="GO:0005737">
    <property type="term" value="C:cytoplasm"/>
    <property type="evidence" value="ECO:0007669"/>
    <property type="project" value="EnsemblPlants"/>
</dbReference>
<dbReference type="GO" id="GO:0046983">
    <property type="term" value="F:protein dimerization activity"/>
    <property type="evidence" value="ECO:0007669"/>
    <property type="project" value="InterPro"/>
</dbReference>
<dbReference type="PANTHER" id="PTHR11746">
    <property type="entry name" value="O-METHYLTRANSFERASE"/>
    <property type="match status" value="1"/>
</dbReference>
<dbReference type="InterPro" id="IPR001077">
    <property type="entry name" value="COMT_C"/>
</dbReference>
<dbReference type="InterPro" id="IPR012967">
    <property type="entry name" value="COMT_dimerisation"/>
</dbReference>
<protein>
    <recommendedName>
        <fullName evidence="9">O-methyltransferase domain-containing protein</fullName>
    </recommendedName>
</protein>
<dbReference type="Pfam" id="PF08100">
    <property type="entry name" value="Dimerisation"/>
    <property type="match status" value="2"/>
</dbReference>
<dbReference type="InterPro" id="IPR036390">
    <property type="entry name" value="WH_DNA-bd_sf"/>
</dbReference>
<evidence type="ECO:0008006" key="9">
    <source>
        <dbReference type="Google" id="ProtNLM"/>
    </source>
</evidence>
<feature type="domain" description="O-methyltransferase dimerisation" evidence="6">
    <location>
        <begin position="22"/>
        <end position="76"/>
    </location>
</feature>
<dbReference type="Pfam" id="PF00891">
    <property type="entry name" value="Methyltransf_2"/>
    <property type="match status" value="1"/>
</dbReference>
<dbReference type="HOGENOM" id="CLU_005533_7_0_1"/>
<reference evidence="7" key="2">
    <citation type="submission" date="2018-05" db="EMBL/GenBank/DDBJ databases">
        <title>OgluRS3 (Oryza glumaepatula Reference Sequence Version 3).</title>
        <authorList>
            <person name="Zhang J."/>
            <person name="Kudrna D."/>
            <person name="Lee S."/>
            <person name="Talag J."/>
            <person name="Welchert J."/>
            <person name="Wing R.A."/>
        </authorList>
    </citation>
    <scope>NUCLEOTIDE SEQUENCE [LARGE SCALE GENOMIC DNA]</scope>
</reference>
<sequence length="451" mass="49730">MAQNEKVMSTEDLLQAQIELYHHCLAFIKSMALRAATDLRIPDAIHCNGGAATLSDLAVHVELHPTKLFHLRRLMRRGVPAKSGPLKLKTGMAISRSSAMKQKRRPEGNGERRRSGCGIGTSVIRDDADAWTGGILNILILRALKIWGPCSVARPTRAPGTPLLMRVLTLSGIFTVVHDRDGEATYTLTRVSRLLLSDGVERTHGLSQMVCVFVNPVAVASQFSIHEWLTVEQAAAVSLFEVAHGCTRWEMIANDSKDGSMFNVGMVEDSSVAMDIILRKSSNVFRGINSLVDVGGGYGAVAAAVVRAFPDIKCTVLNLPHIVDKAPSNNNIQFVGGDLFEFILAADVVLLKFILHCWQHDDCVKIMRRCKEAISARDARGKVILIEVVVGIGSNETVPKEMQLLFDVFMMYTDGIKREEHEWKKIFLEAGFSDYKIIPVLGVRSIIEVYP</sequence>
<keyword evidence="8" id="KW-1185">Reference proteome</keyword>
<name>A0A0E0B1P2_9ORYZ</name>
<dbReference type="InterPro" id="IPR016461">
    <property type="entry name" value="COMT-like"/>
</dbReference>
<dbReference type="SUPFAM" id="SSF46785">
    <property type="entry name" value="Winged helix' DNA-binding domain"/>
    <property type="match status" value="2"/>
</dbReference>
<dbReference type="Proteomes" id="UP000026961">
    <property type="component" value="Chromosome 9"/>
</dbReference>
<dbReference type="FunFam" id="3.40.50.150:FF:000057">
    <property type="entry name" value="O-methyltransferase ZRP4"/>
    <property type="match status" value="1"/>
</dbReference>
<dbReference type="STRING" id="40148.A0A0E0B1P2"/>
<dbReference type="GO" id="GO:0030187">
    <property type="term" value="P:melatonin biosynthetic process"/>
    <property type="evidence" value="ECO:0007669"/>
    <property type="project" value="EnsemblPlants"/>
</dbReference>
<dbReference type="GO" id="GO:0032259">
    <property type="term" value="P:methylation"/>
    <property type="evidence" value="ECO:0007669"/>
    <property type="project" value="UniProtKB-KW"/>
</dbReference>
<accession>A0A0E0B1P2</accession>
<dbReference type="Gramene" id="OGLUM09G07040.1">
    <property type="protein sequence ID" value="OGLUM09G07040.1"/>
    <property type="gene ID" value="OGLUM09G07040"/>
</dbReference>
<dbReference type="InterPro" id="IPR029063">
    <property type="entry name" value="SAM-dependent_MTases_sf"/>
</dbReference>
<evidence type="ECO:0000259" key="6">
    <source>
        <dbReference type="Pfam" id="PF08100"/>
    </source>
</evidence>
<dbReference type="SUPFAM" id="SSF53335">
    <property type="entry name" value="S-adenosyl-L-methionine-dependent methyltransferases"/>
    <property type="match status" value="1"/>
</dbReference>
<evidence type="ECO:0000256" key="2">
    <source>
        <dbReference type="ARBA" id="ARBA00022679"/>
    </source>
</evidence>
<dbReference type="PROSITE" id="PS51683">
    <property type="entry name" value="SAM_OMT_II"/>
    <property type="match status" value="1"/>
</dbReference>
<dbReference type="GO" id="GO:0017096">
    <property type="term" value="F:acetylserotonin O-methyltransferase activity"/>
    <property type="evidence" value="ECO:0007669"/>
    <property type="project" value="EnsemblPlants"/>
</dbReference>
<feature type="domain" description="O-methyltransferase dimerisation" evidence="6">
    <location>
        <begin position="155"/>
        <end position="198"/>
    </location>
</feature>
<organism evidence="7">
    <name type="scientific">Oryza glumipatula</name>
    <dbReference type="NCBI Taxonomy" id="40148"/>
    <lineage>
        <taxon>Eukaryota</taxon>
        <taxon>Viridiplantae</taxon>
        <taxon>Streptophyta</taxon>
        <taxon>Embryophyta</taxon>
        <taxon>Tracheophyta</taxon>
        <taxon>Spermatophyta</taxon>
        <taxon>Magnoliopsida</taxon>
        <taxon>Liliopsida</taxon>
        <taxon>Poales</taxon>
        <taxon>Poaceae</taxon>
        <taxon>BOP clade</taxon>
        <taxon>Oryzoideae</taxon>
        <taxon>Oryzeae</taxon>
        <taxon>Oryzinae</taxon>
        <taxon>Oryza</taxon>
    </lineage>
</organism>
<feature type="region of interest" description="Disordered" evidence="4">
    <location>
        <begin position="95"/>
        <end position="116"/>
    </location>
</feature>
<dbReference type="Gene3D" id="3.40.50.150">
    <property type="entry name" value="Vaccinia Virus protein VP39"/>
    <property type="match status" value="1"/>
</dbReference>
<dbReference type="InterPro" id="IPR036388">
    <property type="entry name" value="WH-like_DNA-bd_sf"/>
</dbReference>
<evidence type="ECO:0000256" key="1">
    <source>
        <dbReference type="ARBA" id="ARBA00022603"/>
    </source>
</evidence>
<proteinExistence type="predicted"/>
<keyword evidence="2" id="KW-0808">Transferase</keyword>
<evidence type="ECO:0000259" key="5">
    <source>
        <dbReference type="Pfam" id="PF00891"/>
    </source>
</evidence>
<evidence type="ECO:0000313" key="8">
    <source>
        <dbReference type="Proteomes" id="UP000026961"/>
    </source>
</evidence>
<feature type="compositionally biased region" description="Basic and acidic residues" evidence="4">
    <location>
        <begin position="105"/>
        <end position="114"/>
    </location>
</feature>
<reference evidence="7" key="1">
    <citation type="submission" date="2015-04" db="UniProtKB">
        <authorList>
            <consortium name="EnsemblPlants"/>
        </authorList>
    </citation>
    <scope>IDENTIFICATION</scope>
</reference>
<keyword evidence="1" id="KW-0489">Methyltransferase</keyword>
<evidence type="ECO:0000256" key="4">
    <source>
        <dbReference type="SAM" id="MobiDB-lite"/>
    </source>
</evidence>
<dbReference type="Gene3D" id="1.10.10.10">
    <property type="entry name" value="Winged helix-like DNA-binding domain superfamily/Winged helix DNA-binding domain"/>
    <property type="match status" value="1"/>
</dbReference>